<organism evidence="2 3">
    <name type="scientific">Acinetobacter lwoffii</name>
    <dbReference type="NCBI Taxonomy" id="28090"/>
    <lineage>
        <taxon>Bacteria</taxon>
        <taxon>Pseudomonadati</taxon>
        <taxon>Pseudomonadota</taxon>
        <taxon>Gammaproteobacteria</taxon>
        <taxon>Moraxellales</taxon>
        <taxon>Moraxellaceae</taxon>
        <taxon>Acinetobacter</taxon>
    </lineage>
</organism>
<evidence type="ECO:0000313" key="3">
    <source>
        <dbReference type="Proteomes" id="UP000509126"/>
    </source>
</evidence>
<proteinExistence type="predicted"/>
<dbReference type="EMBL" id="CP054803">
    <property type="protein sequence ID" value="QKU21719.1"/>
    <property type="molecule type" value="Genomic_DNA"/>
</dbReference>
<dbReference type="AlphaFoldDB" id="A0A6N1MHQ5"/>
<protein>
    <submittedName>
        <fullName evidence="2">Uncharacterized protein</fullName>
    </submittedName>
</protein>
<accession>A0A6N1MHQ5</accession>
<feature type="compositionally biased region" description="Basic and acidic residues" evidence="1">
    <location>
        <begin position="9"/>
        <end position="22"/>
    </location>
</feature>
<reference evidence="2 3" key="1">
    <citation type="submission" date="2019-11" db="EMBL/GenBank/DDBJ databases">
        <title>FDA dAtabase for Regulatory Grade micrObial Sequences (FDA-ARGOS): Supporting development and validation of Infectious Disease Dx tests.</title>
        <authorList>
            <person name="Patel R."/>
            <person name="Rucinski S."/>
            <person name="Tallon L."/>
            <person name="Sadzewicz L."/>
            <person name="Vavikolanu K."/>
            <person name="Mehta A."/>
            <person name="Aluvathingal J."/>
            <person name="Nadendla S."/>
            <person name="Nandy P."/>
            <person name="Geyer C."/>
            <person name="Yan Y."/>
            <person name="Sichtig H."/>
        </authorList>
    </citation>
    <scope>NUCLEOTIDE SEQUENCE [LARGE SCALE GENOMIC DNA]</scope>
    <source>
        <strain evidence="2 3">FDAARGOS_557</strain>
    </source>
</reference>
<gene>
    <name evidence="2" type="ORF">FOB19_10095</name>
</gene>
<dbReference type="RefSeq" id="WP_174894445.1">
    <property type="nucleotide sequence ID" value="NZ_CP054803.1"/>
</dbReference>
<name>A0A6N1MHQ5_ACILW</name>
<evidence type="ECO:0000313" key="2">
    <source>
        <dbReference type="EMBL" id="QKU21719.1"/>
    </source>
</evidence>
<feature type="region of interest" description="Disordered" evidence="1">
    <location>
        <begin position="1"/>
        <end position="22"/>
    </location>
</feature>
<evidence type="ECO:0000256" key="1">
    <source>
        <dbReference type="SAM" id="MobiDB-lite"/>
    </source>
</evidence>
<sequence length="104" mass="11737">MSKITGSDKLVEEMGKPHDNHGVQYDEKTGCIVFTHMYEDGYDIDLKHIQESKTLLAELSQICSKPKITKDHIAEFVRLAALHIDEGDFSNVFGGVERTPFNNL</sequence>
<dbReference type="Proteomes" id="UP000509126">
    <property type="component" value="Chromosome"/>
</dbReference>